<protein>
    <submittedName>
        <fullName evidence="1">Membrane protein</fullName>
    </submittedName>
</protein>
<gene>
    <name evidence="1" type="ORF">WU87_07585</name>
</gene>
<accession>A0ACC4UA83</accession>
<keyword evidence="2" id="KW-1185">Reference proteome</keyword>
<dbReference type="Proteomes" id="UP000034245">
    <property type="component" value="Unassembled WGS sequence"/>
</dbReference>
<name>A0ACC4UA83_9CORY</name>
<evidence type="ECO:0000313" key="1">
    <source>
        <dbReference type="EMBL" id="KKO79118.1"/>
    </source>
</evidence>
<proteinExistence type="predicted"/>
<evidence type="ECO:0000313" key="2">
    <source>
        <dbReference type="Proteomes" id="UP000034245"/>
    </source>
</evidence>
<organism evidence="1 2">
    <name type="scientific">Corynebacterium minutissimum</name>
    <dbReference type="NCBI Taxonomy" id="38301"/>
    <lineage>
        <taxon>Bacteria</taxon>
        <taxon>Bacillati</taxon>
        <taxon>Actinomycetota</taxon>
        <taxon>Actinomycetes</taxon>
        <taxon>Mycobacteriales</taxon>
        <taxon>Corynebacteriaceae</taxon>
        <taxon>Corynebacterium</taxon>
    </lineage>
</organism>
<sequence>MKDRALVDADGYTRVHRLTPLLRFWSLILALVAIFAVNINASMISDVVSYLQGGNLGEVGRGTLLGVGGFVLLCAVIWLVSGIWWRKLGYKLTEDEIALRHGAISTSFRSARYERIQAVDVVESIIARLLGLAAVRVETAGGTSSVIKIEYLSKAKAEELRAELLRRTNGGPAEEPGRPAEEAPAALIPAIPILRTIAAEALRLPTLITALVLGGLLFIPGMWTALLPIIVGFVGRVWGLVDSSWKFTALHDVPANALNVSYGLADRRRQTIRISRIHGVRVSQPFLWRRFGWYEVNVSVAGYGAKGSGKQSGSTRILPVGTREQALELLELISDLDRAQIEDFARPEGHTQPTYTSPRRATWISPIDRKQQSVTLVESPQPVTIVHRGRINRRVMVIGTPHIQELTLKVGPLGHLAGVRTVRFDLVAGPVKMAGQDLTPADASELLTRLRSRRLPAMEAALSPMDSSVNISQVDPRQNPREDSRDSAVRGSDEA</sequence>
<comment type="caution">
    <text evidence="1">The sequence shown here is derived from an EMBL/GenBank/DDBJ whole genome shotgun (WGS) entry which is preliminary data.</text>
</comment>
<reference evidence="1" key="1">
    <citation type="submission" date="2015-04" db="EMBL/GenBank/DDBJ databases">
        <title>Draft Genome Sequences of Three Species of Emerging Human-Pathogenic Corynebacteria.</title>
        <authorList>
            <person name="Pacheco L.G."/>
            <person name="Mattos-Guaraldi A.L."/>
            <person name="Santos C.S."/>
            <person name="Veras A.O."/>
            <person name="Guimaraes L.C."/>
            <person name="Abreu V."/>
            <person name="Pereira F.L."/>
            <person name="Soares S.C."/>
            <person name="Dorella F.A."/>
            <person name="Carvalho A.F."/>
            <person name="Leal C.G."/>
            <person name="Figueiredo H.C."/>
            <person name="Ramos J.N."/>
            <person name="Vieira V."/>
            <person name="Farfour E."/>
            <person name="Guiso N."/>
            <person name="Hirata R.Jr."/>
            <person name="Ramos R.T."/>
            <person name="Azevedo V."/>
            <person name="Silva A."/>
        </authorList>
    </citation>
    <scope>NUCLEOTIDE SEQUENCE</scope>
    <source>
        <strain evidence="1">1941</strain>
    </source>
</reference>
<dbReference type="EMBL" id="LAYQ01000016">
    <property type="protein sequence ID" value="KKO79118.1"/>
    <property type="molecule type" value="Genomic_DNA"/>
</dbReference>